<keyword evidence="10" id="KW-1185">Reference proteome</keyword>
<evidence type="ECO:0000259" key="8">
    <source>
        <dbReference type="PROSITE" id="PS51645"/>
    </source>
</evidence>
<keyword evidence="4 7" id="KW-0157">Chromophore</keyword>
<dbReference type="PRINTS" id="PR00147">
    <property type="entry name" value="DNAPHOTLYASE"/>
</dbReference>
<dbReference type="InterPro" id="IPR018394">
    <property type="entry name" value="DNA_photolyase_1_CS_C"/>
</dbReference>
<dbReference type="RefSeq" id="WP_093113915.1">
    <property type="nucleotide sequence ID" value="NZ_FNGG01000008.1"/>
</dbReference>
<dbReference type="InterPro" id="IPR036155">
    <property type="entry name" value="Crypto/Photolyase_N_sf"/>
</dbReference>
<dbReference type="OrthoDB" id="9772484at2"/>
<name>A0A1H5P428_9FLAO</name>
<dbReference type="Pfam" id="PF00875">
    <property type="entry name" value="DNA_photolyase"/>
    <property type="match status" value="1"/>
</dbReference>
<dbReference type="Proteomes" id="UP000199448">
    <property type="component" value="Unassembled WGS sequence"/>
</dbReference>
<dbReference type="InterPro" id="IPR002081">
    <property type="entry name" value="Cryptochrome/DNA_photolyase_1"/>
</dbReference>
<evidence type="ECO:0000256" key="2">
    <source>
        <dbReference type="ARBA" id="ARBA00022630"/>
    </source>
</evidence>
<dbReference type="PANTHER" id="PTHR11455:SF9">
    <property type="entry name" value="CRYPTOCHROME CIRCADIAN CLOCK 5 ISOFORM X1"/>
    <property type="match status" value="1"/>
</dbReference>
<evidence type="ECO:0000313" key="10">
    <source>
        <dbReference type="Proteomes" id="UP000199448"/>
    </source>
</evidence>
<evidence type="ECO:0000256" key="6">
    <source>
        <dbReference type="PIRSR" id="PIRSR602081-2"/>
    </source>
</evidence>
<dbReference type="Gene3D" id="1.25.40.80">
    <property type="match status" value="1"/>
</dbReference>
<dbReference type="PANTHER" id="PTHR11455">
    <property type="entry name" value="CRYPTOCHROME"/>
    <property type="match status" value="1"/>
</dbReference>
<dbReference type="Gene3D" id="3.40.50.620">
    <property type="entry name" value="HUPs"/>
    <property type="match status" value="1"/>
</dbReference>
<protein>
    <submittedName>
        <fullName evidence="9">Deoxyribodipyrimidine photo-lyase</fullName>
    </submittedName>
</protein>
<dbReference type="PROSITE" id="PS00394">
    <property type="entry name" value="DNA_PHOTOLYASES_1_1"/>
    <property type="match status" value="1"/>
</dbReference>
<evidence type="ECO:0000313" key="9">
    <source>
        <dbReference type="EMBL" id="SEF07821.1"/>
    </source>
</evidence>
<comment type="similarity">
    <text evidence="7">Belongs to the DNA photolyase family.</text>
</comment>
<dbReference type="EMBL" id="FNUG01000008">
    <property type="protein sequence ID" value="SEF07821.1"/>
    <property type="molecule type" value="Genomic_DNA"/>
</dbReference>
<dbReference type="GO" id="GO:0003677">
    <property type="term" value="F:DNA binding"/>
    <property type="evidence" value="ECO:0007669"/>
    <property type="project" value="TreeGrafter"/>
</dbReference>
<dbReference type="InterPro" id="IPR005101">
    <property type="entry name" value="Cryptochr/Photolyase_FAD-bd"/>
</dbReference>
<dbReference type="InterPro" id="IPR036134">
    <property type="entry name" value="Crypto/Photolyase_FAD-like_sf"/>
</dbReference>
<feature type="site" description="Electron transfer via tryptophanyl radical" evidence="6">
    <location>
        <position position="293"/>
    </location>
</feature>
<comment type="cofactor">
    <cofactor evidence="5">
        <name>FAD</name>
        <dbReference type="ChEBI" id="CHEBI:57692"/>
    </cofactor>
    <text evidence="5">Binds 1 FAD per subunit.</text>
</comment>
<dbReference type="GO" id="GO:0006950">
    <property type="term" value="P:response to stress"/>
    <property type="evidence" value="ECO:0007669"/>
    <property type="project" value="UniProtKB-ARBA"/>
</dbReference>
<dbReference type="GO" id="GO:0003904">
    <property type="term" value="F:deoxyribodipyrimidine photo-lyase activity"/>
    <property type="evidence" value="ECO:0007669"/>
    <property type="project" value="TreeGrafter"/>
</dbReference>
<keyword evidence="9" id="KW-0456">Lyase</keyword>
<reference evidence="9 10" key="1">
    <citation type="submission" date="2016-10" db="EMBL/GenBank/DDBJ databases">
        <authorList>
            <person name="de Groot N.N."/>
        </authorList>
    </citation>
    <scope>NUCLEOTIDE SEQUENCE [LARGE SCALE GENOMIC DNA]</scope>
    <source>
        <strain evidence="9 10">DSM 23553</strain>
    </source>
</reference>
<evidence type="ECO:0000256" key="7">
    <source>
        <dbReference type="RuleBase" id="RU004182"/>
    </source>
</evidence>
<organism evidence="9 10">
    <name type="scientific">Salinimicrobium catena</name>
    <dbReference type="NCBI Taxonomy" id="390640"/>
    <lineage>
        <taxon>Bacteria</taxon>
        <taxon>Pseudomonadati</taxon>
        <taxon>Bacteroidota</taxon>
        <taxon>Flavobacteriia</taxon>
        <taxon>Flavobacteriales</taxon>
        <taxon>Flavobacteriaceae</taxon>
        <taxon>Salinimicrobium</taxon>
    </lineage>
</organism>
<proteinExistence type="inferred from homology"/>
<dbReference type="PROSITE" id="PS51645">
    <property type="entry name" value="PHR_CRY_ALPHA_BETA"/>
    <property type="match status" value="1"/>
</dbReference>
<dbReference type="Gene3D" id="1.10.579.10">
    <property type="entry name" value="DNA Cyclobutane Dipyrimidine Photolyase, subunit A, domain 3"/>
    <property type="match status" value="1"/>
</dbReference>
<feature type="site" description="Electron transfer via tryptophanyl radical" evidence="6">
    <location>
        <position position="346"/>
    </location>
</feature>
<comment type="cofactor">
    <cofactor evidence="1">
        <name>(6R)-5,10-methylene-5,6,7,8-tetrahydrofolate</name>
        <dbReference type="ChEBI" id="CHEBI:15636"/>
    </cofactor>
</comment>
<feature type="domain" description="Photolyase/cryptochrome alpha/beta" evidence="8">
    <location>
        <begin position="8"/>
        <end position="138"/>
    </location>
</feature>
<evidence type="ECO:0000256" key="4">
    <source>
        <dbReference type="ARBA" id="ARBA00022991"/>
    </source>
</evidence>
<dbReference type="GO" id="GO:0009416">
    <property type="term" value="P:response to light stimulus"/>
    <property type="evidence" value="ECO:0007669"/>
    <property type="project" value="TreeGrafter"/>
</dbReference>
<feature type="binding site" evidence="5">
    <location>
        <begin position="262"/>
        <end position="269"/>
    </location>
    <ligand>
        <name>FAD</name>
        <dbReference type="ChEBI" id="CHEBI:57692"/>
    </ligand>
</feature>
<dbReference type="Pfam" id="PF03441">
    <property type="entry name" value="FAD_binding_7"/>
    <property type="match status" value="1"/>
</dbReference>
<sequence length="437" mass="52197">MEKIIDKKISICWLRRDLRLFDNAALKEAIKSPFRVLVIFIFDRNILDQLPDSKDKRLVFIHRQLEKINRELQEKGSELMVFNATPKKAFQQLFSEYDVQGIYTNRDYEPYAISRDREIAKMAEENSVEFHIFKDQVIFEKDEILKPDGDPYTVFTPYSKRWKENFFKESREEFDIALRSKGFFPLPKKKIPSLQEIGFEDLDFQIPPADISEEMLRNYKKTRDLPAVDGTSHLGIHLRFGTVSIRQVVEKALRFSETFLNELIWREFFMMILYHFPHVVDHNFRSKYDRLHWRNNEKEFELWCRGETGYPMVDAGMRQLNETGWMHNRVRMITAGFLTKHLLIDWRWGEAYFAEKLLDYELASNNGNWQWAAGTGCDAAPYFRIFNPETQLKKFDPRLEYVKTWIKDYKPGYLEPLVEHKFARERALEAYKKAVNS</sequence>
<keyword evidence="2 5" id="KW-0285">Flavoprotein</keyword>
<dbReference type="GO" id="GO:0006139">
    <property type="term" value="P:nucleobase-containing compound metabolic process"/>
    <property type="evidence" value="ECO:0007669"/>
    <property type="project" value="UniProtKB-ARBA"/>
</dbReference>
<feature type="site" description="Electron transfer via tryptophanyl radical" evidence="6">
    <location>
        <position position="369"/>
    </location>
</feature>
<accession>A0A1H5P428</accession>
<dbReference type="AlphaFoldDB" id="A0A1H5P428"/>
<dbReference type="SUPFAM" id="SSF48173">
    <property type="entry name" value="Cryptochrome/photolyase FAD-binding domain"/>
    <property type="match status" value="1"/>
</dbReference>
<evidence type="ECO:0000256" key="1">
    <source>
        <dbReference type="ARBA" id="ARBA00001932"/>
    </source>
</evidence>
<dbReference type="InterPro" id="IPR006050">
    <property type="entry name" value="DNA_photolyase_N"/>
</dbReference>
<evidence type="ECO:0000256" key="3">
    <source>
        <dbReference type="ARBA" id="ARBA00022827"/>
    </source>
</evidence>
<dbReference type="STRING" id="390640.SAMN04488034_10812"/>
<keyword evidence="3 5" id="KW-0274">FAD</keyword>
<dbReference type="GO" id="GO:0071949">
    <property type="term" value="F:FAD binding"/>
    <property type="evidence" value="ECO:0007669"/>
    <property type="project" value="TreeGrafter"/>
</dbReference>
<feature type="binding site" evidence="5">
    <location>
        <position position="219"/>
    </location>
    <ligand>
        <name>FAD</name>
        <dbReference type="ChEBI" id="CHEBI:57692"/>
    </ligand>
</feature>
<gene>
    <name evidence="9" type="ORF">SAMN04488034_10812</name>
</gene>
<feature type="binding site" evidence="5">
    <location>
        <position position="259"/>
    </location>
    <ligand>
        <name>FAD</name>
        <dbReference type="ChEBI" id="CHEBI:57692"/>
    </ligand>
</feature>
<dbReference type="InterPro" id="IPR014729">
    <property type="entry name" value="Rossmann-like_a/b/a_fold"/>
</dbReference>
<evidence type="ECO:0000256" key="5">
    <source>
        <dbReference type="PIRSR" id="PIRSR602081-1"/>
    </source>
</evidence>
<dbReference type="SUPFAM" id="SSF52425">
    <property type="entry name" value="Cryptochrome/photolyase, N-terminal domain"/>
    <property type="match status" value="1"/>
</dbReference>